<dbReference type="Gene3D" id="2.60.40.1090">
    <property type="entry name" value="Fimbrial-type adhesion domain"/>
    <property type="match status" value="1"/>
</dbReference>
<dbReference type="InterPro" id="IPR036937">
    <property type="entry name" value="Adhesion_dom_fimbrial_sf"/>
</dbReference>
<dbReference type="InterPro" id="IPR008966">
    <property type="entry name" value="Adhesion_dom_sf"/>
</dbReference>
<dbReference type="EMBL" id="JANDBG010000041">
    <property type="protein sequence ID" value="MCX9004737.1"/>
    <property type="molecule type" value="Genomic_DNA"/>
</dbReference>
<feature type="domain" description="Fimbrial-type adhesion" evidence="1">
    <location>
        <begin position="14"/>
        <end position="171"/>
    </location>
</feature>
<dbReference type="RefSeq" id="WP_267449791.1">
    <property type="nucleotide sequence ID" value="NZ_JANDBG010000041.1"/>
</dbReference>
<dbReference type="InterPro" id="IPR000259">
    <property type="entry name" value="Adhesion_dom_fimbrial"/>
</dbReference>
<gene>
    <name evidence="2" type="ORF">NLN86_24300</name>
</gene>
<accession>A0AAW5WE15</accession>
<proteinExistence type="predicted"/>
<dbReference type="GO" id="GO:0043709">
    <property type="term" value="P:cell adhesion involved in single-species biofilm formation"/>
    <property type="evidence" value="ECO:0007669"/>
    <property type="project" value="TreeGrafter"/>
</dbReference>
<reference evidence="2" key="1">
    <citation type="submission" date="2022-07" db="EMBL/GenBank/DDBJ databases">
        <title>Genome Sequence of Citrobacter portucalensis from Edible Snails.</title>
        <authorList>
            <person name="Okafor A.C."/>
            <person name="Ogbo F.C."/>
            <person name="Ruppitsch W."/>
            <person name="Allerberger F."/>
        </authorList>
    </citation>
    <scope>NUCLEOTIDE SEQUENCE</scope>
    <source>
        <strain evidence="2">Igbk 7</strain>
    </source>
</reference>
<dbReference type="SUPFAM" id="SSF49401">
    <property type="entry name" value="Bacterial adhesins"/>
    <property type="match status" value="1"/>
</dbReference>
<sequence length="171" mass="19018">MDNWDVEGAHGVLNIYGALTESTCHLEMDSAYQEIKMGETGASRLRKPGDQGTPVPFLLRLRDCLHTSTSVQSEVTETHIWSSEQIAVTMTFSSPTDKDNFNLIKVKGVSGLGLRLVHEDGRNVALGQRDNPIMLNAGTNILNFKIIPERTSAPLVVGAYRTYVYFRLNYD</sequence>
<evidence type="ECO:0000313" key="2">
    <source>
        <dbReference type="EMBL" id="MCX9004737.1"/>
    </source>
</evidence>
<dbReference type="AlphaFoldDB" id="A0AAW5WE15"/>
<name>A0AAW5WE15_9ENTR</name>
<dbReference type="PANTHER" id="PTHR33420:SF33">
    <property type="entry name" value="MINOR FIMBRIAL SUBUNIT"/>
    <property type="match status" value="1"/>
</dbReference>
<dbReference type="GO" id="GO:0009289">
    <property type="term" value="C:pilus"/>
    <property type="evidence" value="ECO:0007669"/>
    <property type="project" value="InterPro"/>
</dbReference>
<dbReference type="Proteomes" id="UP001207430">
    <property type="component" value="Unassembled WGS sequence"/>
</dbReference>
<evidence type="ECO:0000313" key="3">
    <source>
        <dbReference type="Proteomes" id="UP001207430"/>
    </source>
</evidence>
<organism evidence="2 3">
    <name type="scientific">Citrobacter portucalensis</name>
    <dbReference type="NCBI Taxonomy" id="1639133"/>
    <lineage>
        <taxon>Bacteria</taxon>
        <taxon>Pseudomonadati</taxon>
        <taxon>Pseudomonadota</taxon>
        <taxon>Gammaproteobacteria</taxon>
        <taxon>Enterobacterales</taxon>
        <taxon>Enterobacteriaceae</taxon>
        <taxon>Citrobacter</taxon>
        <taxon>Citrobacter freundii complex</taxon>
    </lineage>
</organism>
<evidence type="ECO:0000259" key="1">
    <source>
        <dbReference type="Pfam" id="PF00419"/>
    </source>
</evidence>
<protein>
    <submittedName>
        <fullName evidence="2">Type 1 fimbrial protein</fullName>
    </submittedName>
</protein>
<dbReference type="Pfam" id="PF00419">
    <property type="entry name" value="Fimbrial"/>
    <property type="match status" value="1"/>
</dbReference>
<dbReference type="InterPro" id="IPR050263">
    <property type="entry name" value="Bact_Fimbrial_Adh_Pro"/>
</dbReference>
<dbReference type="PANTHER" id="PTHR33420">
    <property type="entry name" value="FIMBRIAL SUBUNIT ELFA-RELATED"/>
    <property type="match status" value="1"/>
</dbReference>
<comment type="caution">
    <text evidence="2">The sequence shown here is derived from an EMBL/GenBank/DDBJ whole genome shotgun (WGS) entry which is preliminary data.</text>
</comment>